<comment type="caution">
    <text evidence="1">The sequence shown here is derived from an EMBL/GenBank/DDBJ whole genome shotgun (WGS) entry which is preliminary data.</text>
</comment>
<protein>
    <submittedName>
        <fullName evidence="1">Uncharacterized protein</fullName>
    </submittedName>
</protein>
<dbReference type="AlphaFoldDB" id="A0A367K1R9"/>
<dbReference type="Proteomes" id="UP000253551">
    <property type="component" value="Unassembled WGS sequence"/>
</dbReference>
<gene>
    <name evidence="1" type="ORF">CU098_000635</name>
</gene>
<dbReference type="OrthoDB" id="2289822at2759"/>
<dbReference type="STRING" id="4846.A0A367K1R9"/>
<feature type="non-terminal residue" evidence="1">
    <location>
        <position position="1"/>
    </location>
</feature>
<name>A0A367K1R9_RHIST</name>
<evidence type="ECO:0000313" key="2">
    <source>
        <dbReference type="Proteomes" id="UP000253551"/>
    </source>
</evidence>
<accession>A0A367K1R9</accession>
<evidence type="ECO:0000313" key="1">
    <source>
        <dbReference type="EMBL" id="RCH96097.1"/>
    </source>
</evidence>
<proteinExistence type="predicted"/>
<keyword evidence="2" id="KW-1185">Reference proteome</keyword>
<reference evidence="1 2" key="1">
    <citation type="journal article" date="2018" name="G3 (Bethesda)">
        <title>Phylogenetic and Phylogenomic Definition of Rhizopus Species.</title>
        <authorList>
            <person name="Gryganskyi A.P."/>
            <person name="Golan J."/>
            <person name="Dolatabadi S."/>
            <person name="Mondo S."/>
            <person name="Robb S."/>
            <person name="Idnurm A."/>
            <person name="Muszewska A."/>
            <person name="Steczkiewicz K."/>
            <person name="Masonjones S."/>
            <person name="Liao H.L."/>
            <person name="Gajdeczka M.T."/>
            <person name="Anike F."/>
            <person name="Vuek A."/>
            <person name="Anishchenko I.M."/>
            <person name="Voigt K."/>
            <person name="de Hoog G.S."/>
            <person name="Smith M.E."/>
            <person name="Heitman J."/>
            <person name="Vilgalys R."/>
            <person name="Stajich J.E."/>
        </authorList>
    </citation>
    <scope>NUCLEOTIDE SEQUENCE [LARGE SCALE GENOMIC DNA]</scope>
    <source>
        <strain evidence="1 2">LSU 92-RS-03</strain>
    </source>
</reference>
<dbReference type="EMBL" id="PJQM01002351">
    <property type="protein sequence ID" value="RCH96097.1"/>
    <property type="molecule type" value="Genomic_DNA"/>
</dbReference>
<sequence>PENFGMDEMHLFGHNIARQIWCIISGEYGDNALVLRPKNQDNIGSAMAHLQQTVPLIFEGSFKNDAKKLKEAKSALLDLWKGCHLSLLKTVNVDQISAIEVSFGNWIAYLKTLPVNVFTINQHYLTHTTNIIKEFGPLRVVSSRALERTIGVLKSMMRSMSNVSASGNRAMVTLSSMIFCRRSVLYTAEQKARPNSLTVPIPGYASPAVFRRIKPRTSMSSFDGYGLRCLVNDFSRREKVSTLVEENKDITTASILEWNTDTYHCHLSDKIPTRHNHFVRMFIPVDGNARRGVMSSENMTWGIYFGRILLFFLCEINGQTFTMCLVSIDPTTKPFPGTGIPTGSVFADDRKTFKKRKTLCH</sequence>
<organism evidence="1 2">
    <name type="scientific">Rhizopus stolonifer</name>
    <name type="common">Rhizopus nigricans</name>
    <dbReference type="NCBI Taxonomy" id="4846"/>
    <lineage>
        <taxon>Eukaryota</taxon>
        <taxon>Fungi</taxon>
        <taxon>Fungi incertae sedis</taxon>
        <taxon>Mucoromycota</taxon>
        <taxon>Mucoromycotina</taxon>
        <taxon>Mucoromycetes</taxon>
        <taxon>Mucorales</taxon>
        <taxon>Mucorineae</taxon>
        <taxon>Rhizopodaceae</taxon>
        <taxon>Rhizopus</taxon>
    </lineage>
</organism>